<evidence type="ECO:0000313" key="1">
    <source>
        <dbReference type="EMBL" id="QJA44210.1"/>
    </source>
</evidence>
<dbReference type="AlphaFoldDB" id="A0A6H1ZAJ6"/>
<dbReference type="EMBL" id="MT144601">
    <property type="protein sequence ID" value="QJH94508.1"/>
    <property type="molecule type" value="Genomic_DNA"/>
</dbReference>
<proteinExistence type="predicted"/>
<reference evidence="1" key="1">
    <citation type="submission" date="2020-03" db="EMBL/GenBank/DDBJ databases">
        <title>The deep terrestrial virosphere.</title>
        <authorList>
            <person name="Holmfeldt K."/>
            <person name="Nilsson E."/>
            <person name="Simone D."/>
            <person name="Lopez-Fernandez M."/>
            <person name="Wu X."/>
            <person name="de Brujin I."/>
            <person name="Lundin D."/>
            <person name="Andersson A."/>
            <person name="Bertilsson S."/>
            <person name="Dopson M."/>
        </authorList>
    </citation>
    <scope>NUCLEOTIDE SEQUENCE</scope>
    <source>
        <strain evidence="4">MM415A00110</strain>
        <strain evidence="2">MM415B00359</strain>
        <strain evidence="1">TM448A00090</strain>
        <strain evidence="3">TM448B00221</strain>
    </source>
</reference>
<evidence type="ECO:0000313" key="3">
    <source>
        <dbReference type="EMBL" id="QJH94508.1"/>
    </source>
</evidence>
<name>A0A6H1ZAJ6_9ZZZZ</name>
<organism evidence="1">
    <name type="scientific">viral metagenome</name>
    <dbReference type="NCBI Taxonomy" id="1070528"/>
    <lineage>
        <taxon>unclassified sequences</taxon>
        <taxon>metagenomes</taxon>
        <taxon>organismal metagenomes</taxon>
    </lineage>
</organism>
<accession>A0A6H1ZAJ6</accession>
<dbReference type="EMBL" id="MT143974">
    <property type="protein sequence ID" value="QJA44210.1"/>
    <property type="molecule type" value="Genomic_DNA"/>
</dbReference>
<gene>
    <name evidence="4" type="ORF">MM415A00110_0035</name>
    <name evidence="2" type="ORF">MM415B00359_0040</name>
    <name evidence="1" type="ORF">TM448A00090_0042</name>
    <name evidence="3" type="ORF">TM448B00221_0062</name>
</gene>
<sequence>MKIHIHVYKLAGLYEVDVDAESIQEGLEKALEKAVVSEDNFKQPDNKYLALPFYNETFPADWV</sequence>
<evidence type="ECO:0000313" key="4">
    <source>
        <dbReference type="EMBL" id="QJI04714.1"/>
    </source>
</evidence>
<dbReference type="EMBL" id="MT145189">
    <property type="protein sequence ID" value="QJI04714.1"/>
    <property type="molecule type" value="Genomic_DNA"/>
</dbReference>
<protein>
    <submittedName>
        <fullName evidence="1">Uncharacterized protein</fullName>
    </submittedName>
</protein>
<evidence type="ECO:0000313" key="2">
    <source>
        <dbReference type="EMBL" id="QJA66229.1"/>
    </source>
</evidence>
<dbReference type="EMBL" id="MT141551">
    <property type="protein sequence ID" value="QJA66229.1"/>
    <property type="molecule type" value="Genomic_DNA"/>
</dbReference>